<feature type="transmembrane region" description="Helical" evidence="7">
    <location>
        <begin position="412"/>
        <end position="439"/>
    </location>
</feature>
<feature type="transmembrane region" description="Helical" evidence="7">
    <location>
        <begin position="574"/>
        <end position="607"/>
    </location>
</feature>
<reference evidence="9" key="1">
    <citation type="journal article" date="2023" name="Commun. Biol.">
        <title>Genome analysis of Parmales, the sister group of diatoms, reveals the evolutionary specialization of diatoms from phago-mixotrophs to photoautotrophs.</title>
        <authorList>
            <person name="Ban H."/>
            <person name="Sato S."/>
            <person name="Yoshikawa S."/>
            <person name="Yamada K."/>
            <person name="Nakamura Y."/>
            <person name="Ichinomiya M."/>
            <person name="Sato N."/>
            <person name="Blanc-Mathieu R."/>
            <person name="Endo H."/>
            <person name="Kuwata A."/>
            <person name="Ogata H."/>
        </authorList>
    </citation>
    <scope>NUCLEOTIDE SEQUENCE [LARGE SCALE GENOMIC DNA]</scope>
    <source>
        <strain evidence="9">NIES 3700</strain>
    </source>
</reference>
<evidence type="ECO:0000256" key="2">
    <source>
        <dbReference type="ARBA" id="ARBA00005227"/>
    </source>
</evidence>
<keyword evidence="5 7" id="KW-1133">Transmembrane helix</keyword>
<gene>
    <name evidence="8" type="ORF">TrLO_g9535</name>
</gene>
<evidence type="ECO:0000313" key="9">
    <source>
        <dbReference type="Proteomes" id="UP001165122"/>
    </source>
</evidence>
<name>A0A9W7C8M7_9STRA</name>
<dbReference type="Proteomes" id="UP001165122">
    <property type="component" value="Unassembled WGS sequence"/>
</dbReference>
<comment type="subcellular location">
    <subcellularLocation>
        <location evidence="1">Membrane</location>
        <topology evidence="1">Multi-pass membrane protein</topology>
    </subcellularLocation>
</comment>
<feature type="signal peptide" evidence="7">
    <location>
        <begin position="1"/>
        <end position="19"/>
    </location>
</feature>
<comment type="caution">
    <text evidence="8">The sequence shown here is derived from an EMBL/GenBank/DDBJ whole genome shotgun (WGS) entry which is preliminary data.</text>
</comment>
<dbReference type="PANTHER" id="PTHR10766:SF177">
    <property type="entry name" value="TRANSMEMBRANE 9 SUPERFAMILY MEMBER 1"/>
    <property type="match status" value="1"/>
</dbReference>
<evidence type="ECO:0000256" key="7">
    <source>
        <dbReference type="RuleBase" id="RU363079"/>
    </source>
</evidence>
<evidence type="ECO:0000256" key="1">
    <source>
        <dbReference type="ARBA" id="ARBA00004141"/>
    </source>
</evidence>
<keyword evidence="6 7" id="KW-0472">Membrane</keyword>
<evidence type="ECO:0000256" key="6">
    <source>
        <dbReference type="ARBA" id="ARBA00023136"/>
    </source>
</evidence>
<evidence type="ECO:0000256" key="3">
    <source>
        <dbReference type="ARBA" id="ARBA00022692"/>
    </source>
</evidence>
<feature type="transmembrane region" description="Helical" evidence="7">
    <location>
        <begin position="543"/>
        <end position="562"/>
    </location>
</feature>
<dbReference type="GO" id="GO:0016020">
    <property type="term" value="C:membrane"/>
    <property type="evidence" value="ECO:0007669"/>
    <property type="project" value="UniProtKB-SubCell"/>
</dbReference>
<accession>A0A9W7C8M7</accession>
<dbReference type="AlphaFoldDB" id="A0A9W7C8M7"/>
<dbReference type="PANTHER" id="PTHR10766">
    <property type="entry name" value="TRANSMEMBRANE 9 SUPERFAMILY PROTEIN"/>
    <property type="match status" value="1"/>
</dbReference>
<feature type="transmembrane region" description="Helical" evidence="7">
    <location>
        <begin position="312"/>
        <end position="335"/>
    </location>
</feature>
<keyword evidence="9" id="KW-1185">Reference proteome</keyword>
<keyword evidence="3 7" id="KW-0812">Transmembrane</keyword>
<feature type="transmembrane region" description="Helical" evidence="7">
    <location>
        <begin position="378"/>
        <end position="400"/>
    </location>
</feature>
<protein>
    <recommendedName>
        <fullName evidence="7">Transmembrane 9 superfamily member</fullName>
    </recommendedName>
</protein>
<keyword evidence="4 7" id="KW-0732">Signal</keyword>
<feature type="transmembrane region" description="Helical" evidence="7">
    <location>
        <begin position="347"/>
        <end position="366"/>
    </location>
</feature>
<proteinExistence type="inferred from homology"/>
<feature type="chain" id="PRO_5041020831" description="Transmembrane 9 superfamily member" evidence="7">
    <location>
        <begin position="20"/>
        <end position="613"/>
    </location>
</feature>
<evidence type="ECO:0000313" key="8">
    <source>
        <dbReference type="EMBL" id="GMI01273.1"/>
    </source>
</evidence>
<feature type="transmembrane region" description="Helical" evidence="7">
    <location>
        <begin position="474"/>
        <end position="493"/>
    </location>
</feature>
<evidence type="ECO:0000256" key="4">
    <source>
        <dbReference type="ARBA" id="ARBA00022729"/>
    </source>
</evidence>
<feature type="transmembrane region" description="Helical" evidence="7">
    <location>
        <begin position="505"/>
        <end position="531"/>
    </location>
</feature>
<dbReference type="Pfam" id="PF02990">
    <property type="entry name" value="EMP70"/>
    <property type="match status" value="1"/>
</dbReference>
<dbReference type="OrthoDB" id="1666796at2759"/>
<dbReference type="InterPro" id="IPR004240">
    <property type="entry name" value="EMP70"/>
</dbReference>
<dbReference type="EMBL" id="BRXW01000032">
    <property type="protein sequence ID" value="GMI01273.1"/>
    <property type="molecule type" value="Genomic_DNA"/>
</dbReference>
<organism evidence="8 9">
    <name type="scientific">Triparma laevis f. longispina</name>
    <dbReference type="NCBI Taxonomy" id="1714387"/>
    <lineage>
        <taxon>Eukaryota</taxon>
        <taxon>Sar</taxon>
        <taxon>Stramenopiles</taxon>
        <taxon>Ochrophyta</taxon>
        <taxon>Bolidophyceae</taxon>
        <taxon>Parmales</taxon>
        <taxon>Triparmaceae</taxon>
        <taxon>Triparma</taxon>
    </lineage>
</organism>
<sequence>MIYLRLLLAFSAILALIRAEKPDKHRPGHKYTAHEPVHITVNKVGPFSNPHETYRYYSLPFCHTAPEVYGEALDAEDLKGGKKHRQWIGENMAGDRKETSPYDVTFGDQVPWRQLCQVKLSPEQVKQFKEGVHQDYYFEFFIEDLPLWGYIGEIVGEDLILGETEGSRTYLFPHLHFKVGVNEDKIVSASVFTQSHKKVDITDTSEEISVTFSYSVEWINEINLKHSNRMSRYVDSAFLPNSLEIHWLSIINSFVLVLLLTTFLSVILMRVLKNDFSKYMDIDEESSLDDEDETGWKLIHGDVFRFPGNKMLFAACQGAGIQLAVAVVLLLVSALTGFVSTTKRGSLLTSMLVLYTACSFIGGYVSSSLYKQMGGVKWVNSIILTALLFPLPLTVIFGWVNSVAIMHGSTSALPFGTIVIILCLFLFVAFPLTIVGGILGRNMAKDFDAPTRTKKLPREIPSDYPFHRSAGFQMLLAGFLPFSAIYIELHYIFASMWGHKIYTLFGILFLAFCMLIIVTSFITISTIYFQLAREDHRWWWRSFFNGGSTGIFIYAYSFFYYYQKSSMGGLLQSSFYFGYMAIISLASVLMLGSVGFYSSCAFVRYIYSRVKCD</sequence>
<evidence type="ECO:0000256" key="5">
    <source>
        <dbReference type="ARBA" id="ARBA00022989"/>
    </source>
</evidence>
<comment type="similarity">
    <text evidence="2 7">Belongs to the nonaspanin (TM9SF) (TC 9.A.2) family.</text>
</comment>
<feature type="transmembrane region" description="Helical" evidence="7">
    <location>
        <begin position="247"/>
        <end position="272"/>
    </location>
</feature>
<dbReference type="GO" id="GO:0072657">
    <property type="term" value="P:protein localization to membrane"/>
    <property type="evidence" value="ECO:0007669"/>
    <property type="project" value="TreeGrafter"/>
</dbReference>